<dbReference type="Proteomes" id="UP000000226">
    <property type="component" value="Chromosome 4"/>
</dbReference>
<keyword evidence="11" id="KW-0677">Repeat</keyword>
<dbReference type="SMART" id="SM00369">
    <property type="entry name" value="LRR_TYP"/>
    <property type="match status" value="15"/>
</dbReference>
<organism evidence="24 25">
    <name type="scientific">Phaseolus vulgaris</name>
    <name type="common">Kidney bean</name>
    <name type="synonym">French bean</name>
    <dbReference type="NCBI Taxonomy" id="3885"/>
    <lineage>
        <taxon>Eukaryota</taxon>
        <taxon>Viridiplantae</taxon>
        <taxon>Streptophyta</taxon>
        <taxon>Embryophyta</taxon>
        <taxon>Tracheophyta</taxon>
        <taxon>Spermatophyta</taxon>
        <taxon>Magnoliopsida</taxon>
        <taxon>eudicotyledons</taxon>
        <taxon>Gunneridae</taxon>
        <taxon>Pentapetalae</taxon>
        <taxon>rosids</taxon>
        <taxon>fabids</taxon>
        <taxon>Fabales</taxon>
        <taxon>Fabaceae</taxon>
        <taxon>Papilionoideae</taxon>
        <taxon>50 kb inversion clade</taxon>
        <taxon>NPAAA clade</taxon>
        <taxon>indigoferoid/millettioid clade</taxon>
        <taxon>Phaseoleae</taxon>
        <taxon>Phaseolus</taxon>
    </lineage>
</organism>
<keyword evidence="10 21" id="KW-0732">Signal</keyword>
<feature type="region of interest" description="Disordered" evidence="19">
    <location>
        <begin position="983"/>
        <end position="1006"/>
    </location>
</feature>
<evidence type="ECO:0000256" key="21">
    <source>
        <dbReference type="SAM" id="SignalP"/>
    </source>
</evidence>
<name>V7C1P2_PHAVU</name>
<keyword evidence="25" id="KW-1185">Reference proteome</keyword>
<feature type="signal peptide" evidence="21">
    <location>
        <begin position="1"/>
        <end position="25"/>
    </location>
</feature>
<dbReference type="SUPFAM" id="SSF52047">
    <property type="entry name" value="RNI-like"/>
    <property type="match status" value="1"/>
</dbReference>
<dbReference type="SMR" id="V7C1P2"/>
<dbReference type="GO" id="GO:0005886">
    <property type="term" value="C:plasma membrane"/>
    <property type="evidence" value="ECO:0007669"/>
    <property type="project" value="UniProtKB-SubCell"/>
</dbReference>
<dbReference type="AlphaFoldDB" id="V7C1P2"/>
<feature type="domain" description="Disease resistance R13L4/SHOC-2-like LRR" evidence="23">
    <location>
        <begin position="109"/>
        <end position="395"/>
    </location>
</feature>
<keyword evidence="5" id="KW-1003">Cell membrane</keyword>
<evidence type="ECO:0000256" key="13">
    <source>
        <dbReference type="ARBA" id="ARBA00022989"/>
    </source>
</evidence>
<keyword evidence="13 20" id="KW-1133">Transmembrane helix</keyword>
<dbReference type="OrthoDB" id="1401307at2759"/>
<evidence type="ECO:0000256" key="18">
    <source>
        <dbReference type="ARBA" id="ARBA00038043"/>
    </source>
</evidence>
<keyword evidence="15" id="KW-1015">Disulfide bond</keyword>
<dbReference type="InterPro" id="IPR001611">
    <property type="entry name" value="Leu-rich_rpt"/>
</dbReference>
<dbReference type="FunFam" id="3.80.10.10:FF:000233">
    <property type="entry name" value="Leucine-rich repeat receptor-like protein kinase TDR"/>
    <property type="match status" value="1"/>
</dbReference>
<dbReference type="InterPro" id="IPR013210">
    <property type="entry name" value="LRR_N_plant-typ"/>
</dbReference>
<dbReference type="PRINTS" id="PR00019">
    <property type="entry name" value="LEURICHRPT"/>
</dbReference>
<dbReference type="GO" id="GO:0099402">
    <property type="term" value="P:plant organ development"/>
    <property type="evidence" value="ECO:0007669"/>
    <property type="project" value="UniProtKB-ARBA"/>
</dbReference>
<dbReference type="PANTHER" id="PTHR48063">
    <property type="entry name" value="LRR RECEPTOR-LIKE KINASE"/>
    <property type="match status" value="1"/>
</dbReference>
<dbReference type="Pfam" id="PF08263">
    <property type="entry name" value="LRRNT_2"/>
    <property type="match status" value="1"/>
</dbReference>
<dbReference type="InterPro" id="IPR003591">
    <property type="entry name" value="Leu-rich_rpt_typical-subtyp"/>
</dbReference>
<evidence type="ECO:0000256" key="15">
    <source>
        <dbReference type="ARBA" id="ARBA00023157"/>
    </source>
</evidence>
<evidence type="ECO:0000256" key="19">
    <source>
        <dbReference type="SAM" id="MobiDB-lite"/>
    </source>
</evidence>
<dbReference type="OMA" id="ISHSHET"/>
<evidence type="ECO:0000256" key="2">
    <source>
        <dbReference type="ARBA" id="ARBA00004191"/>
    </source>
</evidence>
<dbReference type="FunFam" id="3.80.10.10:FF:000095">
    <property type="entry name" value="LRR receptor-like serine/threonine-protein kinase GSO1"/>
    <property type="match status" value="1"/>
</dbReference>
<evidence type="ECO:0000256" key="4">
    <source>
        <dbReference type="ARBA" id="ARBA00009592"/>
    </source>
</evidence>
<gene>
    <name evidence="24" type="ORF">PHAVU_004G099500g</name>
</gene>
<dbReference type="GO" id="GO:0006952">
    <property type="term" value="P:defense response"/>
    <property type="evidence" value="ECO:0007669"/>
    <property type="project" value="UniProtKB-KW"/>
</dbReference>
<keyword evidence="17" id="KW-0325">Glycoprotein</keyword>
<keyword evidence="7" id="KW-0964">Secreted</keyword>
<feature type="transmembrane region" description="Helical" evidence="20">
    <location>
        <begin position="1015"/>
        <end position="1037"/>
    </location>
</feature>
<evidence type="ECO:0000256" key="7">
    <source>
        <dbReference type="ARBA" id="ARBA00022525"/>
    </source>
</evidence>
<dbReference type="PANTHER" id="PTHR48063:SF98">
    <property type="entry name" value="LRR RECEPTOR-LIKE SERINE_THREONINE-PROTEIN KINASE FLS2"/>
    <property type="match status" value="1"/>
</dbReference>
<dbReference type="InterPro" id="IPR055414">
    <property type="entry name" value="LRR_R13L4/SHOC2-like"/>
</dbReference>
<evidence type="ECO:0000256" key="16">
    <source>
        <dbReference type="ARBA" id="ARBA00023170"/>
    </source>
</evidence>
<dbReference type="Pfam" id="PF00560">
    <property type="entry name" value="LRR_1"/>
    <property type="match status" value="11"/>
</dbReference>
<dbReference type="Pfam" id="PF23598">
    <property type="entry name" value="LRR_14"/>
    <property type="match status" value="1"/>
</dbReference>
<dbReference type="Gene3D" id="3.80.10.10">
    <property type="entry name" value="Ribonuclease Inhibitor"/>
    <property type="match status" value="5"/>
</dbReference>
<evidence type="ECO:0000256" key="6">
    <source>
        <dbReference type="ARBA" id="ARBA00022512"/>
    </source>
</evidence>
<dbReference type="SUPFAM" id="SSF52058">
    <property type="entry name" value="L domain-like"/>
    <property type="match status" value="2"/>
</dbReference>
<dbReference type="InterPro" id="IPR032675">
    <property type="entry name" value="LRR_dom_sf"/>
</dbReference>
<evidence type="ECO:0000256" key="12">
    <source>
        <dbReference type="ARBA" id="ARBA00022821"/>
    </source>
</evidence>
<protein>
    <submittedName>
        <fullName evidence="24">Uncharacterized protein</fullName>
    </submittedName>
</protein>
<keyword evidence="9 20" id="KW-0812">Transmembrane</keyword>
<comment type="similarity">
    <text evidence="4">Belongs to the RLP family.</text>
</comment>
<dbReference type="GO" id="GO:0009791">
    <property type="term" value="P:post-embryonic development"/>
    <property type="evidence" value="ECO:0007669"/>
    <property type="project" value="UniProtKB-ARBA"/>
</dbReference>
<accession>V7C1P2</accession>
<dbReference type="Gramene" id="ESW24064">
    <property type="protein sequence ID" value="ESW24064"/>
    <property type="gene ID" value="PHAVU_004G099500g"/>
</dbReference>
<evidence type="ECO:0000256" key="3">
    <source>
        <dbReference type="ARBA" id="ARBA00004251"/>
    </source>
</evidence>
<dbReference type="InterPro" id="IPR046956">
    <property type="entry name" value="RLP23-like"/>
</dbReference>
<dbReference type="EMBL" id="CM002291">
    <property type="protein sequence ID" value="ESW24064.1"/>
    <property type="molecule type" value="Genomic_DNA"/>
</dbReference>
<evidence type="ECO:0000259" key="23">
    <source>
        <dbReference type="Pfam" id="PF23598"/>
    </source>
</evidence>
<evidence type="ECO:0000256" key="14">
    <source>
        <dbReference type="ARBA" id="ARBA00023136"/>
    </source>
</evidence>
<dbReference type="GO" id="GO:0009653">
    <property type="term" value="P:anatomical structure morphogenesis"/>
    <property type="evidence" value="ECO:0007669"/>
    <property type="project" value="UniProtKB-ARBA"/>
</dbReference>
<dbReference type="SMART" id="SM00365">
    <property type="entry name" value="LRR_SD22"/>
    <property type="match status" value="7"/>
</dbReference>
<evidence type="ECO:0000256" key="5">
    <source>
        <dbReference type="ARBA" id="ARBA00022475"/>
    </source>
</evidence>
<dbReference type="eggNOG" id="KOG0619">
    <property type="taxonomic scope" value="Eukaryota"/>
</dbReference>
<keyword evidence="16" id="KW-0675">Receptor</keyword>
<keyword evidence="14 20" id="KW-0472">Membrane</keyword>
<dbReference type="FunFam" id="3.80.10.10:FF:000400">
    <property type="entry name" value="Nuclear pore complex protein NUP107"/>
    <property type="match status" value="1"/>
</dbReference>
<evidence type="ECO:0000256" key="8">
    <source>
        <dbReference type="ARBA" id="ARBA00022614"/>
    </source>
</evidence>
<evidence type="ECO:0000256" key="17">
    <source>
        <dbReference type="ARBA" id="ARBA00023180"/>
    </source>
</evidence>
<comment type="subcellular location">
    <subcellularLocation>
        <location evidence="3">Cell membrane</location>
        <topology evidence="3">Single-pass type I membrane protein</topology>
    </subcellularLocation>
    <subcellularLocation>
        <location evidence="1">Membrane</location>
        <topology evidence="1">Peripheral membrane protein</topology>
    </subcellularLocation>
    <subcellularLocation>
        <location evidence="2">Secreted</location>
        <location evidence="2">Cell wall</location>
    </subcellularLocation>
</comment>
<evidence type="ECO:0000256" key="11">
    <source>
        <dbReference type="ARBA" id="ARBA00022737"/>
    </source>
</evidence>
<evidence type="ECO:0000256" key="10">
    <source>
        <dbReference type="ARBA" id="ARBA00022729"/>
    </source>
</evidence>
<evidence type="ECO:0000259" key="22">
    <source>
        <dbReference type="Pfam" id="PF08263"/>
    </source>
</evidence>
<comment type="similarity">
    <text evidence="18">Belongs to the polygalacturonase-inhibiting protein family.</text>
</comment>
<keyword evidence="12" id="KW-0611">Plant defense</keyword>
<proteinExistence type="inferred from homology"/>
<feature type="chain" id="PRO_5004755613" evidence="21">
    <location>
        <begin position="26"/>
        <end position="1080"/>
    </location>
</feature>
<feature type="domain" description="Leucine-rich repeat-containing N-terminal plant-type" evidence="22">
    <location>
        <begin position="36"/>
        <end position="77"/>
    </location>
</feature>
<reference evidence="25" key="1">
    <citation type="journal article" date="2014" name="Nat. Genet.">
        <title>A reference genome for common bean and genome-wide analysis of dual domestications.</title>
        <authorList>
            <person name="Schmutz J."/>
            <person name="McClean P.E."/>
            <person name="Mamidi S."/>
            <person name="Wu G.A."/>
            <person name="Cannon S.B."/>
            <person name="Grimwood J."/>
            <person name="Jenkins J."/>
            <person name="Shu S."/>
            <person name="Song Q."/>
            <person name="Chavarro C."/>
            <person name="Torres-Torres M."/>
            <person name="Geffroy V."/>
            <person name="Moghaddam S.M."/>
            <person name="Gao D."/>
            <person name="Abernathy B."/>
            <person name="Barry K."/>
            <person name="Blair M."/>
            <person name="Brick M.A."/>
            <person name="Chovatia M."/>
            <person name="Gepts P."/>
            <person name="Goodstein D.M."/>
            <person name="Gonzales M."/>
            <person name="Hellsten U."/>
            <person name="Hyten D.L."/>
            <person name="Jia G."/>
            <person name="Kelly J.D."/>
            <person name="Kudrna D."/>
            <person name="Lee R."/>
            <person name="Richard M.M."/>
            <person name="Miklas P.N."/>
            <person name="Osorno J.M."/>
            <person name="Rodrigues J."/>
            <person name="Thareau V."/>
            <person name="Urrea C.A."/>
            <person name="Wang M."/>
            <person name="Yu Y."/>
            <person name="Zhang M."/>
            <person name="Wing R.A."/>
            <person name="Cregan P.B."/>
            <person name="Rokhsar D.S."/>
            <person name="Jackson S.A."/>
        </authorList>
    </citation>
    <scope>NUCLEOTIDE SEQUENCE [LARGE SCALE GENOMIC DNA]</scope>
    <source>
        <strain evidence="25">cv. G19833</strain>
    </source>
</reference>
<keyword evidence="6" id="KW-0134">Cell wall</keyword>
<dbReference type="STRING" id="3885.V7C1P2"/>
<evidence type="ECO:0000256" key="1">
    <source>
        <dbReference type="ARBA" id="ARBA00004170"/>
    </source>
</evidence>
<keyword evidence="8" id="KW-0433">Leucine-rich repeat</keyword>
<evidence type="ECO:0000313" key="24">
    <source>
        <dbReference type="EMBL" id="ESW24064.1"/>
    </source>
</evidence>
<sequence>MSSYYLYALLLLLLLFFHASPSVLPFHNTSNLKCNQRERQELLNFKHGLIDNYDMLSTWRNDENNQDCCKWKGIQCNHQTRHVTILSLPGQYPDQYLKGEINITLLFALQNIQHLDLSHNFFLGSHIPQEMGSLTNLRYLSLSYSFFGGGIPTQLGNLTHLLSLDLSYNYLFHGEIPYQFGRLTNLRYLNLSYNYLNGELPYQLANLSQLRYLDLGSNSFSGALPFQIGNLPFLHTLRLAGNFDVKPTDAEWLSKLYYLTNLALYYLHNLDWLQMIIFPNLREFRLVDCSLSDIHIQSLFYSYSNFSTSLTILDLSSNMLTSSTFQLLSNISLNLQELYLSDNNIVLSSPFHSNFPSLVILDLSYNNMTSLVFQTGFNFSSKLQNLHLENCNIRDDSFLMSPISITNSSSSLAFLDLSFNMLKSSSIFHWLINSTTNLRMLYIYGNLLEGPIPDGFGKVMNSLEILSLSGNKLQGEIPSFFGNMCTLQILDLSENKLSGKISNFFQNSSWCNKHRLEGLSLSDNQITGRLPASIGLLSELEVLSLDGNRLEGDITESHLSNFSKLYMLSLSDNSFSLKFGPTWVPPFQLLILELRSCNLGSTFPSWLQTQSSIILLDISKSRLNDSVPYWFWNNLQNMGKLNMSYNNLIGKIPPFLLQASKLKLSKNKFSDLFSFLCDWSTTANLASLDLSNNEIKGKLPNCWKYVDRLLFLDLSNNKLVGKIPASMGSLVNLEALVLRNNNLMGELASTLKNCSNLITLDVSENILSGPIPSWIGEINLCYLKHIQSLDLSRNYLSRGIPTCLKNLTAMSEKIINRSKTLNQIYWSGNLTYYEPYRSFTSNSDNYTLNITWMWKGVEQWFSDPELRLKSIDLSSNSLTGEIPKEIGYLVGLNSLNLSRNNLRGEIPSGIGNLSSLESLDLSRNHISGGIPSSLSQIDGLGKLDLSYNSLSGRIPSGRHFETFDGSSFKGNNDLCGEQVIRSCPGDGDGDGDERREKVGEGEDMNGDEESDWYEALYISMGIGYFTGFWGLLGPILLSRSFRNAYLNFLNRFIDCMYEQCARCQVLLTARKRLFVLRTSD</sequence>
<evidence type="ECO:0000313" key="25">
    <source>
        <dbReference type="Proteomes" id="UP000000226"/>
    </source>
</evidence>
<evidence type="ECO:0000256" key="20">
    <source>
        <dbReference type="SAM" id="Phobius"/>
    </source>
</evidence>
<evidence type="ECO:0000256" key="9">
    <source>
        <dbReference type="ARBA" id="ARBA00022692"/>
    </source>
</evidence>